<dbReference type="InterPro" id="IPR021145">
    <property type="entry name" value="Portal_protein_SPP1_Gp6-like"/>
</dbReference>
<proteinExistence type="predicted"/>
<dbReference type="Pfam" id="PF05133">
    <property type="entry name" value="SPP1_portal"/>
    <property type="match status" value="1"/>
</dbReference>
<feature type="compositionally biased region" description="Polar residues" evidence="1">
    <location>
        <begin position="486"/>
        <end position="496"/>
    </location>
</feature>
<evidence type="ECO:0000313" key="2">
    <source>
        <dbReference type="EMBL" id="DAE31203.1"/>
    </source>
</evidence>
<reference evidence="2" key="1">
    <citation type="journal article" date="2021" name="Proc. Natl. Acad. Sci. U.S.A.">
        <title>A Catalog of Tens of Thousands of Viruses from Human Metagenomes Reveals Hidden Associations with Chronic Diseases.</title>
        <authorList>
            <person name="Tisza M.J."/>
            <person name="Buck C.B."/>
        </authorList>
    </citation>
    <scope>NUCLEOTIDE SEQUENCE</scope>
    <source>
        <strain evidence="2">CtHG14</strain>
    </source>
</reference>
<protein>
    <submittedName>
        <fullName evidence="2">Portal</fullName>
    </submittedName>
</protein>
<accession>A0A8S5RJ57</accession>
<evidence type="ECO:0000256" key="1">
    <source>
        <dbReference type="SAM" id="MobiDB-lite"/>
    </source>
</evidence>
<name>A0A8S5RJ57_9VIRU</name>
<dbReference type="EMBL" id="BK059106">
    <property type="protein sequence ID" value="DAE31203.1"/>
    <property type="molecule type" value="Genomic_DNA"/>
</dbReference>
<organism evidence="2">
    <name type="scientific">virus sp. ctHG14</name>
    <dbReference type="NCBI Taxonomy" id="2827626"/>
    <lineage>
        <taxon>Viruses</taxon>
    </lineage>
</organism>
<feature type="compositionally biased region" description="Low complexity" evidence="1">
    <location>
        <begin position="465"/>
        <end position="474"/>
    </location>
</feature>
<sequence length="496" mass="56010">MWMLKGRQKIYTDAKEITADNIIKELSKAYEKHKFNRLEMQYLIDFEAGDQPLDRPKIVRPEINIKVTDNAANYITDFKMAYFWGTPAMLIQRSDKDAHKTPAGLDDEGISALNEMLTNACDIGYKNQELGNFVEKVGVGYRLVDIKTEFEEDDEALVDIYTLDPRYAFCVYSNDAKQKKLMGVTYRTDNGEQYFTCFTPKMRFEVSKGKIVKKSLNPLKKIAIVEYERSVDRTGCFERQISDCIELNTLVSDFANLTAQQTQEIWWGNDVDFPVDPKTKKPIEVKSGQWVLTSTTPDGKTPQIKALSNAFDTNATLTAIDTRWRRILQKCKVPTQQDSEGGGSTGTAMDMSSGWSAAEIDAVREEQIVSKAQREELKLIIKVLQLTPSNVLKDDDPIKRVHVGDINFHFSRRKNYDMSVKANALSTLIKTGVHGRHALKFIDGFEDTEATWNDSKEMIEAVQRAAASSGTAAAEDSEPTDRQIDQLETSPITGKV</sequence>
<feature type="region of interest" description="Disordered" evidence="1">
    <location>
        <begin position="465"/>
        <end position="496"/>
    </location>
</feature>